<feature type="region of interest" description="Disordered" evidence="6">
    <location>
        <begin position="189"/>
        <end position="222"/>
    </location>
</feature>
<evidence type="ECO:0000256" key="3">
    <source>
        <dbReference type="ARBA" id="ARBA00023125"/>
    </source>
</evidence>
<name>A0ABR6EKE7_9ACTN</name>
<proteinExistence type="predicted"/>
<keyword evidence="1" id="KW-0678">Repressor</keyword>
<dbReference type="Proteomes" id="UP000766698">
    <property type="component" value="Unassembled WGS sequence"/>
</dbReference>
<evidence type="ECO:0000259" key="7">
    <source>
        <dbReference type="PROSITE" id="PS50977"/>
    </source>
</evidence>
<dbReference type="SUPFAM" id="SSF48498">
    <property type="entry name" value="Tetracyclin repressor-like, C-terminal domain"/>
    <property type="match status" value="1"/>
</dbReference>
<reference evidence="9" key="1">
    <citation type="journal article" date="2020" name="Syst. Appl. Microbiol.">
        <title>Streptomyces alkaliterrae sp. nov., isolated from an alkaline soil, and emended descriptions of Streptomyces alkaliphilus, Streptomyces calidiresistens and Streptomyces durbertensis.</title>
        <authorList>
            <person name="Swiecimska M."/>
            <person name="Golinska P."/>
            <person name="Nouioui I."/>
            <person name="Wypij M."/>
            <person name="Rai M."/>
            <person name="Sangal V."/>
            <person name="Goodfellow M."/>
        </authorList>
    </citation>
    <scope>NUCLEOTIDE SEQUENCE [LARGE SCALE GENOMIC DNA]</scope>
    <source>
        <strain evidence="9">DSM 104538</strain>
    </source>
</reference>
<dbReference type="PANTHER" id="PTHR30055">
    <property type="entry name" value="HTH-TYPE TRANSCRIPTIONAL REGULATOR RUTR"/>
    <property type="match status" value="1"/>
</dbReference>
<dbReference type="InterPro" id="IPR050109">
    <property type="entry name" value="HTH-type_TetR-like_transc_reg"/>
</dbReference>
<dbReference type="RefSeq" id="WP_182857104.1">
    <property type="nucleotide sequence ID" value="NZ_WMLF01000349.1"/>
</dbReference>
<keyword evidence="2" id="KW-0805">Transcription regulation</keyword>
<dbReference type="Pfam" id="PF13977">
    <property type="entry name" value="TetR_C_6"/>
    <property type="match status" value="1"/>
</dbReference>
<keyword evidence="3 5" id="KW-0238">DNA-binding</keyword>
<dbReference type="InterPro" id="IPR036271">
    <property type="entry name" value="Tet_transcr_reg_TetR-rel_C_sf"/>
</dbReference>
<dbReference type="PANTHER" id="PTHR30055:SF241">
    <property type="entry name" value="TRANSCRIPTIONAL REGULATORY PROTEIN"/>
    <property type="match status" value="1"/>
</dbReference>
<dbReference type="PRINTS" id="PR00455">
    <property type="entry name" value="HTHTETR"/>
</dbReference>
<evidence type="ECO:0000313" key="8">
    <source>
        <dbReference type="EMBL" id="MBB1245808.1"/>
    </source>
</evidence>
<evidence type="ECO:0000256" key="4">
    <source>
        <dbReference type="ARBA" id="ARBA00023163"/>
    </source>
</evidence>
<dbReference type="EMBL" id="WMLF01000349">
    <property type="protein sequence ID" value="MBB1245808.1"/>
    <property type="molecule type" value="Genomic_DNA"/>
</dbReference>
<dbReference type="InterPro" id="IPR001647">
    <property type="entry name" value="HTH_TetR"/>
</dbReference>
<evidence type="ECO:0000256" key="1">
    <source>
        <dbReference type="ARBA" id="ARBA00022491"/>
    </source>
</evidence>
<dbReference type="PROSITE" id="PS50977">
    <property type="entry name" value="HTH_TETR_2"/>
    <property type="match status" value="1"/>
</dbReference>
<feature type="domain" description="HTH tetR-type" evidence="7">
    <location>
        <begin position="6"/>
        <end position="66"/>
    </location>
</feature>
<comment type="caution">
    <text evidence="8">The sequence shown here is derived from an EMBL/GenBank/DDBJ whole genome shotgun (WGS) entry which is preliminary data.</text>
</comment>
<evidence type="ECO:0000256" key="6">
    <source>
        <dbReference type="SAM" id="MobiDB-lite"/>
    </source>
</evidence>
<organism evidence="8 9">
    <name type="scientific">Streptomyces durbertensis</name>
    <dbReference type="NCBI Taxonomy" id="2448886"/>
    <lineage>
        <taxon>Bacteria</taxon>
        <taxon>Bacillati</taxon>
        <taxon>Actinomycetota</taxon>
        <taxon>Actinomycetes</taxon>
        <taxon>Kitasatosporales</taxon>
        <taxon>Streptomycetaceae</taxon>
        <taxon>Streptomyces</taxon>
    </lineage>
</organism>
<dbReference type="InterPro" id="IPR009057">
    <property type="entry name" value="Homeodomain-like_sf"/>
</dbReference>
<keyword evidence="4" id="KW-0804">Transcription</keyword>
<evidence type="ECO:0000313" key="9">
    <source>
        <dbReference type="Proteomes" id="UP000766698"/>
    </source>
</evidence>
<evidence type="ECO:0000256" key="2">
    <source>
        <dbReference type="ARBA" id="ARBA00023015"/>
    </source>
</evidence>
<gene>
    <name evidence="8" type="ORF">GL263_19945</name>
</gene>
<sequence>MSARRARTRQRLLDAALDVFAEEGFGRSTVEQVCERAGFTRGAFYSNFTSLDELFLAMWEQRSARMLDDLRAALADVSPDVPEAALHAALAAVPVDDPWYRVTAEFTAHALRHPALRRVVAAREQAILETIMPVVVAALTRAGRRVTDEEALGRALVAVHDGTSVQVLMEPDSRSVRGQREQLFLHVLDAYSTPDDDSAPDDGGMPNEPAASPVPAEPEEPQ</sequence>
<dbReference type="InterPro" id="IPR039538">
    <property type="entry name" value="BetI_C"/>
</dbReference>
<dbReference type="Pfam" id="PF00440">
    <property type="entry name" value="TetR_N"/>
    <property type="match status" value="1"/>
</dbReference>
<dbReference type="SUPFAM" id="SSF46689">
    <property type="entry name" value="Homeodomain-like"/>
    <property type="match status" value="1"/>
</dbReference>
<accession>A0ABR6EKE7</accession>
<dbReference type="Gene3D" id="1.10.357.10">
    <property type="entry name" value="Tetracycline Repressor, domain 2"/>
    <property type="match status" value="1"/>
</dbReference>
<feature type="DNA-binding region" description="H-T-H motif" evidence="5">
    <location>
        <begin position="29"/>
        <end position="48"/>
    </location>
</feature>
<protein>
    <submittedName>
        <fullName evidence="8">TetR/AcrR family transcriptional regulator</fullName>
    </submittedName>
</protein>
<keyword evidence="9" id="KW-1185">Reference proteome</keyword>
<evidence type="ECO:0000256" key="5">
    <source>
        <dbReference type="PROSITE-ProRule" id="PRU00335"/>
    </source>
</evidence>